<evidence type="ECO:0000313" key="1">
    <source>
        <dbReference type="EMBL" id="KAK3717284.1"/>
    </source>
</evidence>
<keyword evidence="2" id="KW-1185">Reference proteome</keyword>
<reference evidence="1" key="1">
    <citation type="submission" date="2023-07" db="EMBL/GenBank/DDBJ databases">
        <title>Black Yeasts Isolated from many extreme environments.</title>
        <authorList>
            <person name="Coleine C."/>
            <person name="Stajich J.E."/>
            <person name="Selbmann L."/>
        </authorList>
    </citation>
    <scope>NUCLEOTIDE SEQUENCE</scope>
    <source>
        <strain evidence="1">CCFEE 5714</strain>
    </source>
</reference>
<proteinExistence type="predicted"/>
<sequence length="148" mass="16667">MVQSISRQIEIASSPEHVREVFLDFRQMPEYTQGFIKSVTPAEQKPAKQITKGDKLKVVLEGMTFSPSVLENTERQFMWRGTIPALLCGDHYFRFEPSKTTPGGTTFTQGEDFSGVLSFLMGMSMGQKSEEGFGGFNEDLKKRVESLK</sequence>
<evidence type="ECO:0000313" key="2">
    <source>
        <dbReference type="Proteomes" id="UP001281147"/>
    </source>
</evidence>
<organism evidence="1 2">
    <name type="scientific">Vermiconidia calcicola</name>
    <dbReference type="NCBI Taxonomy" id="1690605"/>
    <lineage>
        <taxon>Eukaryota</taxon>
        <taxon>Fungi</taxon>
        <taxon>Dikarya</taxon>
        <taxon>Ascomycota</taxon>
        <taxon>Pezizomycotina</taxon>
        <taxon>Dothideomycetes</taxon>
        <taxon>Dothideomycetidae</taxon>
        <taxon>Mycosphaerellales</taxon>
        <taxon>Extremaceae</taxon>
        <taxon>Vermiconidia</taxon>
    </lineage>
</organism>
<protein>
    <submittedName>
        <fullName evidence="1">Uncharacterized protein</fullName>
    </submittedName>
</protein>
<comment type="caution">
    <text evidence="1">The sequence shown here is derived from an EMBL/GenBank/DDBJ whole genome shotgun (WGS) entry which is preliminary data.</text>
</comment>
<dbReference type="EMBL" id="JAUTXU010000038">
    <property type="protein sequence ID" value="KAK3717284.1"/>
    <property type="molecule type" value="Genomic_DNA"/>
</dbReference>
<gene>
    <name evidence="1" type="ORF">LTR37_005993</name>
</gene>
<accession>A0ACC3NIA7</accession>
<name>A0ACC3NIA7_9PEZI</name>
<dbReference type="Proteomes" id="UP001281147">
    <property type="component" value="Unassembled WGS sequence"/>
</dbReference>